<accession>A0ABY6UKZ5</accession>
<sequence>MSTILRRAQGTYLTLLAAPAEDDDLPSMTPAELSIAKQLSPNELSPTTSLHVRGVSDGWQARCVQARRVRRLYLVGRRTISWGYL</sequence>
<proteinExistence type="predicted"/>
<evidence type="ECO:0000313" key="1">
    <source>
        <dbReference type="EMBL" id="VUC31941.1"/>
    </source>
</evidence>
<comment type="caution">
    <text evidence="1">The sequence shown here is derived from an EMBL/GenBank/DDBJ whole genome shotgun (WGS) entry which is preliminary data.</text>
</comment>
<gene>
    <name evidence="1" type="ORF">CLO192961_LOCUS315795</name>
</gene>
<name>A0ABY6UKZ5_BIOOC</name>
<protein>
    <submittedName>
        <fullName evidence="1">Uncharacterized protein</fullName>
    </submittedName>
</protein>
<keyword evidence="2" id="KW-1185">Reference proteome</keyword>
<reference evidence="1 2" key="1">
    <citation type="submission" date="2019-06" db="EMBL/GenBank/DDBJ databases">
        <authorList>
            <person name="Broberg M."/>
        </authorList>
    </citation>
    <scope>NUCLEOTIDE SEQUENCE [LARGE SCALE GENOMIC DNA]</scope>
</reference>
<organism evidence="1 2">
    <name type="scientific">Bionectria ochroleuca</name>
    <name type="common">Gliocladium roseum</name>
    <dbReference type="NCBI Taxonomy" id="29856"/>
    <lineage>
        <taxon>Eukaryota</taxon>
        <taxon>Fungi</taxon>
        <taxon>Dikarya</taxon>
        <taxon>Ascomycota</taxon>
        <taxon>Pezizomycotina</taxon>
        <taxon>Sordariomycetes</taxon>
        <taxon>Hypocreomycetidae</taxon>
        <taxon>Hypocreales</taxon>
        <taxon>Bionectriaceae</taxon>
        <taxon>Clonostachys</taxon>
    </lineage>
</organism>
<evidence type="ECO:0000313" key="2">
    <source>
        <dbReference type="Proteomes" id="UP000766486"/>
    </source>
</evidence>
<dbReference type="EMBL" id="CABFNS010000837">
    <property type="protein sequence ID" value="VUC31941.1"/>
    <property type="molecule type" value="Genomic_DNA"/>
</dbReference>
<dbReference type="Proteomes" id="UP000766486">
    <property type="component" value="Unassembled WGS sequence"/>
</dbReference>